<dbReference type="EMBL" id="AHBW01000033">
    <property type="protein sequence ID" value="EHK84959.1"/>
    <property type="molecule type" value="Genomic_DNA"/>
</dbReference>
<proteinExistence type="predicted"/>
<name>H0JNI7_9NOCA</name>
<dbReference type="AlphaFoldDB" id="H0JNI7"/>
<organism evidence="2 3">
    <name type="scientific">Rhodococcus pyridinivorans AK37</name>
    <dbReference type="NCBI Taxonomy" id="1114960"/>
    <lineage>
        <taxon>Bacteria</taxon>
        <taxon>Bacillati</taxon>
        <taxon>Actinomycetota</taxon>
        <taxon>Actinomycetes</taxon>
        <taxon>Mycobacteriales</taxon>
        <taxon>Nocardiaceae</taxon>
        <taxon>Rhodococcus</taxon>
    </lineage>
</organism>
<sequence>MVGLNPTSPRRAAGRRHRSRTGRSARAGSDYVWYAQDALQETPIPLERAAEIVTRIWHRALFDPGR</sequence>
<protein>
    <submittedName>
        <fullName evidence="2">TetR family transcriptional regulator</fullName>
    </submittedName>
</protein>
<evidence type="ECO:0000256" key="1">
    <source>
        <dbReference type="SAM" id="MobiDB-lite"/>
    </source>
</evidence>
<gene>
    <name evidence="2" type="ORF">AK37_05882</name>
</gene>
<feature type="compositionally biased region" description="Basic residues" evidence="1">
    <location>
        <begin position="12"/>
        <end position="23"/>
    </location>
</feature>
<dbReference type="PATRIC" id="fig|1114960.4.peg.1182"/>
<feature type="region of interest" description="Disordered" evidence="1">
    <location>
        <begin position="1"/>
        <end position="26"/>
    </location>
</feature>
<dbReference type="Proteomes" id="UP000005064">
    <property type="component" value="Unassembled WGS sequence"/>
</dbReference>
<comment type="caution">
    <text evidence="2">The sequence shown here is derived from an EMBL/GenBank/DDBJ whole genome shotgun (WGS) entry which is preliminary data.</text>
</comment>
<evidence type="ECO:0000313" key="3">
    <source>
        <dbReference type="Proteomes" id="UP000005064"/>
    </source>
</evidence>
<accession>H0JNI7</accession>
<reference evidence="2 3" key="1">
    <citation type="submission" date="2011-12" db="EMBL/GenBank/DDBJ databases">
        <authorList>
            <person name="Kriszt B."/>
            <person name="Tancsics A."/>
            <person name="Cserhati M."/>
            <person name="Toth A."/>
            <person name="Nagy I."/>
            <person name="Horvath B."/>
            <person name="Tamura T."/>
            <person name="Kukolya J."/>
            <person name="Szoboszlay S."/>
        </authorList>
    </citation>
    <scope>NUCLEOTIDE SEQUENCE [LARGE SCALE GENOMIC DNA]</scope>
    <source>
        <strain evidence="2 3">AK37</strain>
    </source>
</reference>
<evidence type="ECO:0000313" key="2">
    <source>
        <dbReference type="EMBL" id="EHK84959.1"/>
    </source>
</evidence>